<reference evidence="3 4" key="1">
    <citation type="submission" date="2018-03" db="EMBL/GenBank/DDBJ databases">
        <authorList>
            <person name="Guldener U."/>
        </authorList>
    </citation>
    <scope>NUCLEOTIDE SEQUENCE [LARGE SCALE GENOMIC DNA]</scope>
    <source>
        <strain evidence="3 4">NBRC100155</strain>
    </source>
</reference>
<dbReference type="EMBL" id="OOIN01000017">
    <property type="protein sequence ID" value="SPO27526.1"/>
    <property type="molecule type" value="Genomic_DNA"/>
</dbReference>
<feature type="region of interest" description="Disordered" evidence="1">
    <location>
        <begin position="213"/>
        <end position="260"/>
    </location>
</feature>
<evidence type="ECO:0000256" key="1">
    <source>
        <dbReference type="SAM" id="MobiDB-lite"/>
    </source>
</evidence>
<sequence>MYFTQALTVALSLSAAAVTAAPAPIVRGSQGGDTSKLMLRSVHESQIAARSVGINDAVSSKPLQARGLDSVTHLRRAIDLRFGDVDPQARDLAMVTELHRRGLLDQLVAALRDLIITLLGKGGGMSRRQSNTEQLEQAIHQVTCILDALFGNTDESCSDVLGGSSNSTTNATSTAANRTMSPLEKKLSALGAELRNGTSITQVVDGLMAHNGTAAAATSKKADKKKGDKGEKGKHLPAKNATSTADATTASSMTGATTTVAQKEKRSFELLEARQNSGLEGLLVALRDVVDTILNTLLPMASRGESEDTSASSTSSARWPPQDCPPPTPNDGMYRPGCPGYGRRDLAVRRSMQALGERDANILQTVMPMIEMLLQQLPSLIQSMASSPSSPSSTAAGAAATATSVTGSAKNASPTSMVDAAFAQIISALGSGSNNSPSSSGSKTASSAASAAKAEATGASDGANGASSAARSAANLSQNFGRDLLDGDGMNLGKRQADTTTGDGISNDNCDASGNTGGINVSLLNNLLNGLLSGFSRRSVDDVPLEFFKRQTDGTDGDNSIGSGNCSASNNTGGVNLSLLDNLLNGLLSGFSRRDVGADGMVSVEALQRDVADEPLAARSAPESILQVRADFAPVWSEIKKIGNEHFHVARDLTHTDDESTSATKRAAADNDAPNFTPVWEAIRDLVDSGYKQAADADASAQRRDGGAPLKLDYKPLMKAGIRYGKQLFKSFTTHHAKRSTDYKPFIDAASSFAVTAVKEMFKSS</sequence>
<feature type="compositionally biased region" description="Low complexity" evidence="1">
    <location>
        <begin position="164"/>
        <end position="177"/>
    </location>
</feature>
<feature type="chain" id="PRO_5022873095" evidence="2">
    <location>
        <begin position="21"/>
        <end position="765"/>
    </location>
</feature>
<feature type="signal peptide" evidence="2">
    <location>
        <begin position="1"/>
        <end position="20"/>
    </location>
</feature>
<feature type="compositionally biased region" description="Polar residues" evidence="1">
    <location>
        <begin position="498"/>
        <end position="508"/>
    </location>
</feature>
<gene>
    <name evidence="3" type="ORF">UTRI_10643</name>
</gene>
<evidence type="ECO:0000256" key="2">
    <source>
        <dbReference type="SAM" id="SignalP"/>
    </source>
</evidence>
<keyword evidence="2" id="KW-0732">Signal</keyword>
<protein>
    <submittedName>
        <fullName evidence="3">Uncharacterized protein</fullName>
    </submittedName>
</protein>
<dbReference type="Proteomes" id="UP000324022">
    <property type="component" value="Unassembled WGS sequence"/>
</dbReference>
<dbReference type="AlphaFoldDB" id="A0A5C3ED40"/>
<feature type="region of interest" description="Disordered" evidence="1">
    <location>
        <begin position="160"/>
        <end position="182"/>
    </location>
</feature>
<organism evidence="3 4">
    <name type="scientific">Ustilago trichophora</name>
    <dbReference type="NCBI Taxonomy" id="86804"/>
    <lineage>
        <taxon>Eukaryota</taxon>
        <taxon>Fungi</taxon>
        <taxon>Dikarya</taxon>
        <taxon>Basidiomycota</taxon>
        <taxon>Ustilaginomycotina</taxon>
        <taxon>Ustilaginomycetes</taxon>
        <taxon>Ustilaginales</taxon>
        <taxon>Ustilaginaceae</taxon>
        <taxon>Ustilago</taxon>
    </lineage>
</organism>
<dbReference type="OrthoDB" id="2556262at2759"/>
<feature type="compositionally biased region" description="Low complexity" evidence="1">
    <location>
        <begin position="309"/>
        <end position="321"/>
    </location>
</feature>
<accession>A0A5C3ED40</accession>
<name>A0A5C3ED40_9BASI</name>
<evidence type="ECO:0000313" key="3">
    <source>
        <dbReference type="EMBL" id="SPO27526.1"/>
    </source>
</evidence>
<feature type="region of interest" description="Disordered" evidence="1">
    <location>
        <begin position="301"/>
        <end position="338"/>
    </location>
</feature>
<proteinExistence type="predicted"/>
<feature type="region of interest" description="Disordered" evidence="1">
    <location>
        <begin position="484"/>
        <end position="508"/>
    </location>
</feature>
<feature type="compositionally biased region" description="Basic and acidic residues" evidence="1">
    <location>
        <begin position="225"/>
        <end position="234"/>
    </location>
</feature>
<keyword evidence="4" id="KW-1185">Reference proteome</keyword>
<evidence type="ECO:0000313" key="4">
    <source>
        <dbReference type="Proteomes" id="UP000324022"/>
    </source>
</evidence>
<feature type="compositionally biased region" description="Low complexity" evidence="1">
    <location>
        <begin position="241"/>
        <end position="260"/>
    </location>
</feature>